<reference evidence="11 13" key="1">
    <citation type="submission" date="2008-03" db="EMBL/GenBank/DDBJ databases">
        <title>Annotation of Ixodes scapularis.</title>
        <authorList>
            <consortium name="Ixodes scapularis Genome Project Consortium"/>
            <person name="Caler E."/>
            <person name="Hannick L.I."/>
            <person name="Bidwell S."/>
            <person name="Joardar V."/>
            <person name="Thiagarajan M."/>
            <person name="Amedeo P."/>
            <person name="Galinsky K.J."/>
            <person name="Schobel S."/>
            <person name="Inman J."/>
            <person name="Hostetler J."/>
            <person name="Miller J."/>
            <person name="Hammond M."/>
            <person name="Megy K."/>
            <person name="Lawson D."/>
            <person name="Kodira C."/>
            <person name="Sutton G."/>
            <person name="Meyer J."/>
            <person name="Hill C.A."/>
            <person name="Birren B."/>
            <person name="Nene V."/>
            <person name="Collins F."/>
            <person name="Alarcon-Chaidez F."/>
            <person name="Wikel S."/>
            <person name="Strausberg R."/>
        </authorList>
    </citation>
    <scope>NUCLEOTIDE SEQUENCE [LARGE SCALE GENOMIC DNA]</scope>
    <source>
        <strain evidence="13">Wikel</strain>
        <strain evidence="11">Wikel colony</strain>
    </source>
</reference>
<evidence type="ECO:0000256" key="5">
    <source>
        <dbReference type="ARBA" id="ARBA00023157"/>
    </source>
</evidence>
<dbReference type="PANTHER" id="PTHR43918">
    <property type="entry name" value="ACETYLCHOLINESTERASE"/>
    <property type="match status" value="1"/>
</dbReference>
<keyword evidence="5" id="KW-1015">Disulfide bond</keyword>
<feature type="active site" description="Acyl-ester intermediate" evidence="8">
    <location>
        <position position="199"/>
    </location>
</feature>
<dbReference type="GO" id="GO:0006581">
    <property type="term" value="P:acetylcholine catabolic process"/>
    <property type="evidence" value="ECO:0000318"/>
    <property type="project" value="GO_Central"/>
</dbReference>
<feature type="non-terminal residue" evidence="11">
    <location>
        <position position="464"/>
    </location>
</feature>
<feature type="non-terminal residue" evidence="11">
    <location>
        <position position="1"/>
    </location>
</feature>
<dbReference type="SUPFAM" id="SSF53474">
    <property type="entry name" value="alpha/beta-Hydrolases"/>
    <property type="match status" value="1"/>
</dbReference>
<evidence type="ECO:0000313" key="11">
    <source>
        <dbReference type="EMBL" id="EEC10916.1"/>
    </source>
</evidence>
<dbReference type="VEuPathDB" id="VectorBase:ISCI007848"/>
<dbReference type="EC" id="3.1.1.-" evidence="9"/>
<evidence type="ECO:0000259" key="10">
    <source>
        <dbReference type="Pfam" id="PF00135"/>
    </source>
</evidence>
<keyword evidence="3 9" id="KW-0378">Hydrolase</keyword>
<dbReference type="PROSITE" id="PS00941">
    <property type="entry name" value="CARBOXYLESTERASE_B_2"/>
    <property type="match status" value="1"/>
</dbReference>
<dbReference type="EnsemblMetazoa" id="ISCW007848-RA">
    <property type="protein sequence ID" value="ISCW007848-PA"/>
    <property type="gene ID" value="ISCW007848"/>
</dbReference>
<dbReference type="EMBL" id="DS807640">
    <property type="protein sequence ID" value="EEC10916.1"/>
    <property type="molecule type" value="Genomic_DNA"/>
</dbReference>
<dbReference type="InterPro" id="IPR019826">
    <property type="entry name" value="Carboxylesterase_B_AS"/>
</dbReference>
<comment type="catalytic activity">
    <reaction evidence="7">
        <text>acetylcholine + H2O = choline + acetate + H(+)</text>
        <dbReference type="Rhea" id="RHEA:17561"/>
        <dbReference type="ChEBI" id="CHEBI:15354"/>
        <dbReference type="ChEBI" id="CHEBI:15355"/>
        <dbReference type="ChEBI" id="CHEBI:15377"/>
        <dbReference type="ChEBI" id="CHEBI:15378"/>
        <dbReference type="ChEBI" id="CHEBI:30089"/>
        <dbReference type="EC" id="3.1.1.7"/>
    </reaction>
</comment>
<evidence type="ECO:0000313" key="12">
    <source>
        <dbReference type="EnsemblMetazoa" id="ISCW007848-PA"/>
    </source>
</evidence>
<accession>B7PWE4</accession>
<dbReference type="PROSITE" id="PS00122">
    <property type="entry name" value="CARBOXYLESTERASE_B_1"/>
    <property type="match status" value="1"/>
</dbReference>
<dbReference type="EMBL" id="ABJB010935360">
    <property type="status" value="NOT_ANNOTATED_CDS"/>
    <property type="molecule type" value="Genomic_DNA"/>
</dbReference>
<dbReference type="InParanoid" id="B7PWE4"/>
<feature type="active site" description="Charge relay system" evidence="8">
    <location>
        <position position="327"/>
    </location>
</feature>
<dbReference type="VEuPathDB" id="VectorBase:ISCW007848"/>
<dbReference type="STRING" id="6945.B7PWE4"/>
<dbReference type="GO" id="GO:0005615">
    <property type="term" value="C:extracellular space"/>
    <property type="evidence" value="ECO:0000318"/>
    <property type="project" value="GO_Central"/>
</dbReference>
<organism>
    <name type="scientific">Ixodes scapularis</name>
    <name type="common">Black-legged tick</name>
    <name type="synonym">Deer tick</name>
    <dbReference type="NCBI Taxonomy" id="6945"/>
    <lineage>
        <taxon>Eukaryota</taxon>
        <taxon>Metazoa</taxon>
        <taxon>Ecdysozoa</taxon>
        <taxon>Arthropoda</taxon>
        <taxon>Chelicerata</taxon>
        <taxon>Arachnida</taxon>
        <taxon>Acari</taxon>
        <taxon>Parasitiformes</taxon>
        <taxon>Ixodida</taxon>
        <taxon>Ixodoidea</taxon>
        <taxon>Ixodidae</taxon>
        <taxon>Ixodinae</taxon>
        <taxon>Ixodes</taxon>
    </lineage>
</organism>
<feature type="active site" description="Charge relay system" evidence="8">
    <location>
        <position position="442"/>
    </location>
</feature>
<dbReference type="Pfam" id="PF00135">
    <property type="entry name" value="COesterase"/>
    <property type="match status" value="1"/>
</dbReference>
<dbReference type="PANTHER" id="PTHR43918:SF4">
    <property type="entry name" value="CARBOXYLIC ESTER HYDROLASE"/>
    <property type="match status" value="1"/>
</dbReference>
<gene>
    <name evidence="11" type="ORF">IscW_ISCW007848</name>
</gene>
<dbReference type="Proteomes" id="UP000001555">
    <property type="component" value="Unassembled WGS sequence"/>
</dbReference>
<evidence type="ECO:0000256" key="2">
    <source>
        <dbReference type="ARBA" id="ARBA00022487"/>
    </source>
</evidence>
<dbReference type="PRINTS" id="PR00878">
    <property type="entry name" value="CHOLNESTRASE"/>
</dbReference>
<dbReference type="GO" id="GO:0005886">
    <property type="term" value="C:plasma membrane"/>
    <property type="evidence" value="ECO:0000318"/>
    <property type="project" value="GO_Central"/>
</dbReference>
<comment type="similarity">
    <text evidence="1 9">Belongs to the type-B carboxylesterase/lipase family.</text>
</comment>
<dbReference type="OrthoDB" id="408631at2759"/>
<dbReference type="InterPro" id="IPR002018">
    <property type="entry name" value="CarbesteraseB"/>
</dbReference>
<evidence type="ECO:0000256" key="7">
    <source>
        <dbReference type="ARBA" id="ARBA00048484"/>
    </source>
</evidence>
<evidence type="ECO:0000256" key="4">
    <source>
        <dbReference type="ARBA" id="ARBA00022867"/>
    </source>
</evidence>
<dbReference type="Gene3D" id="3.40.50.1820">
    <property type="entry name" value="alpha/beta hydrolase"/>
    <property type="match status" value="1"/>
</dbReference>
<dbReference type="HOGENOM" id="CLU_006586_13_0_1"/>
<protein>
    <recommendedName>
        <fullName evidence="9">Carboxylic ester hydrolase</fullName>
        <ecNumber evidence="9">3.1.1.-</ecNumber>
    </recommendedName>
</protein>
<feature type="domain" description="Carboxylesterase type B" evidence="10">
    <location>
        <begin position="3"/>
        <end position="455"/>
    </location>
</feature>
<proteinExistence type="inferred from homology"/>
<name>B7PWE4_IXOSC</name>
<dbReference type="InterPro" id="IPR000997">
    <property type="entry name" value="Cholinesterase"/>
</dbReference>
<evidence type="ECO:0000256" key="1">
    <source>
        <dbReference type="ARBA" id="ARBA00005964"/>
    </source>
</evidence>
<evidence type="ECO:0000313" key="13">
    <source>
        <dbReference type="Proteomes" id="UP000001555"/>
    </source>
</evidence>
<keyword evidence="13" id="KW-1185">Reference proteome</keyword>
<keyword evidence="2" id="KW-0719">Serine esterase</keyword>
<dbReference type="VEuPathDB" id="VectorBase:ISCP_025070"/>
<evidence type="ECO:0000256" key="8">
    <source>
        <dbReference type="PIRSR" id="PIRSR600997-1"/>
    </source>
</evidence>
<dbReference type="AlphaFoldDB" id="B7PWE4"/>
<keyword evidence="6" id="KW-0325">Glycoprotein</keyword>
<dbReference type="ESTHER" id="ixosc-b7pwe4">
    <property type="family name" value="Cholinesterase-like"/>
</dbReference>
<dbReference type="PaxDb" id="6945-B7PWE4"/>
<evidence type="ECO:0000256" key="3">
    <source>
        <dbReference type="ARBA" id="ARBA00022801"/>
    </source>
</evidence>
<dbReference type="InterPro" id="IPR029058">
    <property type="entry name" value="AB_hydrolase_fold"/>
</dbReference>
<dbReference type="InterPro" id="IPR050654">
    <property type="entry name" value="AChE-related_enzymes"/>
</dbReference>
<sequence length="464" mass="51142">TDVPIVRTDSGLVAGTRIEVGDNTVDAFLGIPYAEPPVGELRFRRPVPVSPWNGTYNATSKPKACWQLDLRFVANATMSYSNASEDCLYLNVWKPVSSCSEANSCAKKSPVIIFIHGGAFQWGDSALFLYDPANFVALSDVVFVTFNYRLSLLGFLSLETAEMPGNVGLWDQNLVLKWVRKNIESFGGDPKEVTLSGQSAGGISAGLHAISPHSQGLFKRVVMQSGTPFSLILGMAHKGAGKFINAAGTLGCYDARKNLKEQLNDVLVCLRKLDAKSMFKILQSADVVQQFFAPVIGDDFFPYNLFSKEAWNMLRFKDIILGTNRDEGTLFVDNLRSQIPTLGTLLATDYRLAVTVVLAPMFDISISQSRRIVNAYFGGDDVLHNSKTVEGIFSKIFGDAAFNCPTKLFADIAASQGINTYRYLFTHRPSFSLWPKWLGVAHTDEIVFTHGSLAFINDESRYTE</sequence>
<dbReference type="InterPro" id="IPR019819">
    <property type="entry name" value="Carboxylesterase_B_CS"/>
</dbReference>
<keyword evidence="4" id="KW-0531">Neurotransmitter degradation</keyword>
<reference evidence="12" key="2">
    <citation type="submission" date="2020-05" db="UniProtKB">
        <authorList>
            <consortium name="EnsemblMetazoa"/>
        </authorList>
    </citation>
    <scope>IDENTIFICATION</scope>
    <source>
        <strain evidence="12">wikel</strain>
    </source>
</reference>
<evidence type="ECO:0000256" key="6">
    <source>
        <dbReference type="ARBA" id="ARBA00023180"/>
    </source>
</evidence>
<dbReference type="GO" id="GO:0019695">
    <property type="term" value="P:choline metabolic process"/>
    <property type="evidence" value="ECO:0000318"/>
    <property type="project" value="GO_Central"/>
</dbReference>
<dbReference type="GO" id="GO:0003990">
    <property type="term" value="F:acetylcholinesterase activity"/>
    <property type="evidence" value="ECO:0000318"/>
    <property type="project" value="GO_Central"/>
</dbReference>
<evidence type="ECO:0000256" key="9">
    <source>
        <dbReference type="RuleBase" id="RU361235"/>
    </source>
</evidence>